<evidence type="ECO:0000256" key="3">
    <source>
        <dbReference type="ARBA" id="ARBA00023002"/>
    </source>
</evidence>
<dbReference type="PANTHER" id="PTHR42847:SF4">
    <property type="entry name" value="ALKANESULFONATE MONOOXYGENASE-RELATED"/>
    <property type="match status" value="1"/>
</dbReference>
<dbReference type="RefSeq" id="WP_103944557.1">
    <property type="nucleotide sequence ID" value="NZ_FNVO01000036.1"/>
</dbReference>
<dbReference type="GO" id="GO:0046306">
    <property type="term" value="P:alkanesulfonate catabolic process"/>
    <property type="evidence" value="ECO:0007669"/>
    <property type="project" value="TreeGrafter"/>
</dbReference>
<evidence type="ECO:0000256" key="2">
    <source>
        <dbReference type="ARBA" id="ARBA00022643"/>
    </source>
</evidence>
<dbReference type="EMBL" id="FNVO01000036">
    <property type="protein sequence ID" value="SEG92995.1"/>
    <property type="molecule type" value="Genomic_DNA"/>
</dbReference>
<dbReference type="AlphaFoldDB" id="A0A1H6E816"/>
<dbReference type="GO" id="GO:0008726">
    <property type="term" value="F:alkanesulfonate monooxygenase activity"/>
    <property type="evidence" value="ECO:0007669"/>
    <property type="project" value="TreeGrafter"/>
</dbReference>
<dbReference type="Proteomes" id="UP000236723">
    <property type="component" value="Unassembled WGS sequence"/>
</dbReference>
<keyword evidence="2" id="KW-0288">FMN</keyword>
<evidence type="ECO:0000256" key="1">
    <source>
        <dbReference type="ARBA" id="ARBA00022630"/>
    </source>
</evidence>
<dbReference type="InterPro" id="IPR019921">
    <property type="entry name" value="Lucif-like_OxRdtase_Rv2161c"/>
</dbReference>
<dbReference type="Pfam" id="PF00296">
    <property type="entry name" value="Bac_luciferase"/>
    <property type="match status" value="1"/>
</dbReference>
<dbReference type="SUPFAM" id="SSF51679">
    <property type="entry name" value="Bacterial luciferase-like"/>
    <property type="match status" value="1"/>
</dbReference>
<keyword evidence="1" id="KW-0285">Flavoprotein</keyword>
<evidence type="ECO:0000313" key="7">
    <source>
        <dbReference type="Proteomes" id="UP000236723"/>
    </source>
</evidence>
<name>A0A1H6E816_9ACTN</name>
<organism evidence="6 7">
    <name type="scientific">Thermomonospora echinospora</name>
    <dbReference type="NCBI Taxonomy" id="1992"/>
    <lineage>
        <taxon>Bacteria</taxon>
        <taxon>Bacillati</taxon>
        <taxon>Actinomycetota</taxon>
        <taxon>Actinomycetes</taxon>
        <taxon>Streptosporangiales</taxon>
        <taxon>Thermomonosporaceae</taxon>
        <taxon>Thermomonospora</taxon>
    </lineage>
</organism>
<dbReference type="OrthoDB" id="3206024at2"/>
<proteinExistence type="predicted"/>
<accession>A0A1H6E816</accession>
<dbReference type="NCBIfam" id="TIGR03619">
    <property type="entry name" value="F420_Rv2161c"/>
    <property type="match status" value="1"/>
</dbReference>
<keyword evidence="7" id="KW-1185">Reference proteome</keyword>
<reference evidence="7" key="1">
    <citation type="submission" date="2016-10" db="EMBL/GenBank/DDBJ databases">
        <authorList>
            <person name="Varghese N."/>
            <person name="Submissions S."/>
        </authorList>
    </citation>
    <scope>NUCLEOTIDE SEQUENCE [LARGE SCALE GENOMIC DNA]</scope>
    <source>
        <strain evidence="7">DSM 43163</strain>
    </source>
</reference>
<dbReference type="InterPro" id="IPR011251">
    <property type="entry name" value="Luciferase-like_dom"/>
</dbReference>
<evidence type="ECO:0000259" key="5">
    <source>
        <dbReference type="Pfam" id="PF00296"/>
    </source>
</evidence>
<dbReference type="PANTHER" id="PTHR42847">
    <property type="entry name" value="ALKANESULFONATE MONOOXYGENASE"/>
    <property type="match status" value="1"/>
</dbReference>
<dbReference type="InterPro" id="IPR036661">
    <property type="entry name" value="Luciferase-like_sf"/>
</dbReference>
<keyword evidence="4" id="KW-0503">Monooxygenase</keyword>
<feature type="domain" description="Luciferase-like" evidence="5">
    <location>
        <begin position="16"/>
        <end position="254"/>
    </location>
</feature>
<evidence type="ECO:0000256" key="4">
    <source>
        <dbReference type="ARBA" id="ARBA00023033"/>
    </source>
</evidence>
<protein>
    <submittedName>
        <fullName evidence="6">Probable F420-dependent oxidoreductase, Rv2161c family</fullName>
    </submittedName>
</protein>
<gene>
    <name evidence="6" type="ORF">SAMN04489712_13640</name>
</gene>
<keyword evidence="3" id="KW-0560">Oxidoreductase</keyword>
<dbReference type="InterPro" id="IPR050172">
    <property type="entry name" value="SsuD_RutA_monooxygenase"/>
</dbReference>
<dbReference type="Gene3D" id="3.20.20.30">
    <property type="entry name" value="Luciferase-like domain"/>
    <property type="match status" value="1"/>
</dbReference>
<sequence>MEFGVQLGAVNPKLWGEVAEEADRLGFESVWIPEHLVVPIDTAGSPHQGSDHPPIPPEVPVFDALGMLCHLAARTTRIRLGTCVYNIGLRHPFVTARAATTVDVLSGGRLAFGVGASWLRSEWEAVGLDFDRRGARVDEAIAVCRRLWSEAVVEHHGEFFDFGPVAFEPKPVQRPGPALHIGGDGAAALRRAATVGTGWMPMNHTLERLPRSLALLGELAERAGRTTPIEVTLPGARISRPEEIESYARAGVTRMIVAPWTRSREALDGLRRFADEILRPAQATG</sequence>
<evidence type="ECO:0000313" key="6">
    <source>
        <dbReference type="EMBL" id="SEG92995.1"/>
    </source>
</evidence>